<evidence type="ECO:0000256" key="1">
    <source>
        <dbReference type="SAM" id="MobiDB-lite"/>
    </source>
</evidence>
<protein>
    <submittedName>
        <fullName evidence="2">Uncharacterized protein</fullName>
    </submittedName>
</protein>
<feature type="region of interest" description="Disordered" evidence="1">
    <location>
        <begin position="1"/>
        <end position="21"/>
    </location>
</feature>
<feature type="compositionally biased region" description="Basic residues" evidence="1">
    <location>
        <begin position="1"/>
        <end position="12"/>
    </location>
</feature>
<sequence>MPSGPKRRRAAKRKNEAKQNEEFTTVSVVKMTIPVEELAKGAVWHEETSVDKEIDKGKNIIVDVPNEVKAQAKETHGTFSYLF</sequence>
<gene>
    <name evidence="2" type="ORF">EJD97_018322</name>
</gene>
<dbReference type="EMBL" id="RXGB01004975">
    <property type="protein sequence ID" value="TMW88612.1"/>
    <property type="molecule type" value="Genomic_DNA"/>
</dbReference>
<dbReference type="AlphaFoldDB" id="A0A6N2B1C0"/>
<name>A0A6N2B1C0_SOLCI</name>
<reference evidence="2" key="1">
    <citation type="submission" date="2019-05" db="EMBL/GenBank/DDBJ databases">
        <title>The de novo reference genome and transcriptome assemblies of the wild tomato species Solanum chilense.</title>
        <authorList>
            <person name="Stam R."/>
            <person name="Nosenko T."/>
            <person name="Hoerger A.C."/>
            <person name="Stephan W."/>
            <person name="Seidel M.A."/>
            <person name="Kuhn J.M.M."/>
            <person name="Haberer G."/>
            <person name="Tellier A."/>
        </authorList>
    </citation>
    <scope>NUCLEOTIDE SEQUENCE</scope>
    <source>
        <tissue evidence="2">Mature leaves</tissue>
    </source>
</reference>
<comment type="caution">
    <text evidence="2">The sequence shown here is derived from an EMBL/GenBank/DDBJ whole genome shotgun (WGS) entry which is preliminary data.</text>
</comment>
<proteinExistence type="predicted"/>
<organism evidence="2">
    <name type="scientific">Solanum chilense</name>
    <name type="common">Tomato</name>
    <name type="synonym">Lycopersicon chilense</name>
    <dbReference type="NCBI Taxonomy" id="4083"/>
    <lineage>
        <taxon>Eukaryota</taxon>
        <taxon>Viridiplantae</taxon>
        <taxon>Streptophyta</taxon>
        <taxon>Embryophyta</taxon>
        <taxon>Tracheophyta</taxon>
        <taxon>Spermatophyta</taxon>
        <taxon>Magnoliopsida</taxon>
        <taxon>eudicotyledons</taxon>
        <taxon>Gunneridae</taxon>
        <taxon>Pentapetalae</taxon>
        <taxon>asterids</taxon>
        <taxon>lamiids</taxon>
        <taxon>Solanales</taxon>
        <taxon>Solanaceae</taxon>
        <taxon>Solanoideae</taxon>
        <taxon>Solaneae</taxon>
        <taxon>Solanum</taxon>
        <taxon>Solanum subgen. Lycopersicon</taxon>
    </lineage>
</organism>
<accession>A0A6N2B1C0</accession>
<evidence type="ECO:0000313" key="2">
    <source>
        <dbReference type="EMBL" id="TMW88612.1"/>
    </source>
</evidence>